<dbReference type="Gene3D" id="3.30.720.120">
    <property type="match status" value="1"/>
</dbReference>
<sequence length="145" mass="15913">MADQTPQLPPLVPHLVVEGAADALEFYNRAFGATEIMRMPAEDGKRLMHAQMTVNDATVFLMDYFPEYCSHGDGKTESPKKLGASTFLLHLEVPNCDEAYKRAIDAGAVSILAPWDAFWGARYAQVRDPFGHGWSLAHPQPAPAA</sequence>
<dbReference type="HOGENOM" id="CLU_046006_11_2_5"/>
<dbReference type="Pfam" id="PF00903">
    <property type="entry name" value="Glyoxalase"/>
    <property type="match status" value="1"/>
</dbReference>
<evidence type="ECO:0000313" key="2">
    <source>
        <dbReference type="EMBL" id="EKS32708.1"/>
    </source>
</evidence>
<feature type="domain" description="VOC" evidence="1">
    <location>
        <begin position="7"/>
        <end position="139"/>
    </location>
</feature>
<dbReference type="InterPro" id="IPR004360">
    <property type="entry name" value="Glyas_Fos-R_dOase_dom"/>
</dbReference>
<dbReference type="PATRIC" id="fig|883079.3.peg.3759"/>
<accession>K8P2R3</accession>
<proteinExistence type="predicted"/>
<dbReference type="OrthoDB" id="9806868at2"/>
<dbReference type="CDD" id="cd07246">
    <property type="entry name" value="VOC_like"/>
    <property type="match status" value="1"/>
</dbReference>
<dbReference type="PANTHER" id="PTHR34109:SF1">
    <property type="entry name" value="VOC DOMAIN-CONTAINING PROTEIN"/>
    <property type="match status" value="1"/>
</dbReference>
<organism evidence="2 3">
    <name type="scientific">Afipia clevelandensis ATCC 49720</name>
    <dbReference type="NCBI Taxonomy" id="883079"/>
    <lineage>
        <taxon>Bacteria</taxon>
        <taxon>Pseudomonadati</taxon>
        <taxon>Pseudomonadota</taxon>
        <taxon>Alphaproteobacteria</taxon>
        <taxon>Hyphomicrobiales</taxon>
        <taxon>Nitrobacteraceae</taxon>
        <taxon>Afipia</taxon>
    </lineage>
</organism>
<dbReference type="EMBL" id="AGWY01000015">
    <property type="protein sequence ID" value="EKS32708.1"/>
    <property type="molecule type" value="Genomic_DNA"/>
</dbReference>
<comment type="caution">
    <text evidence="2">The sequence shown here is derived from an EMBL/GenBank/DDBJ whole genome shotgun (WGS) entry which is preliminary data.</text>
</comment>
<name>K8P2R3_9BRAD</name>
<dbReference type="PANTHER" id="PTHR34109">
    <property type="entry name" value="BNAUNNG04460D PROTEIN-RELATED"/>
    <property type="match status" value="1"/>
</dbReference>
<dbReference type="AlphaFoldDB" id="K8P2R3"/>
<dbReference type="SUPFAM" id="SSF54593">
    <property type="entry name" value="Glyoxalase/Bleomycin resistance protein/Dihydroxybiphenyl dioxygenase"/>
    <property type="match status" value="1"/>
</dbReference>
<dbReference type="InterPro" id="IPR037523">
    <property type="entry name" value="VOC_core"/>
</dbReference>
<dbReference type="Proteomes" id="UP000001095">
    <property type="component" value="Unassembled WGS sequence"/>
</dbReference>
<keyword evidence="3" id="KW-1185">Reference proteome</keyword>
<dbReference type="RefSeq" id="WP_002714555.1">
    <property type="nucleotide sequence ID" value="NZ_KB375281.1"/>
</dbReference>
<dbReference type="InterPro" id="IPR029068">
    <property type="entry name" value="Glyas_Bleomycin-R_OHBP_Dase"/>
</dbReference>
<dbReference type="PROSITE" id="PS51819">
    <property type="entry name" value="VOC"/>
    <property type="match status" value="1"/>
</dbReference>
<evidence type="ECO:0000259" key="1">
    <source>
        <dbReference type="PROSITE" id="PS51819"/>
    </source>
</evidence>
<dbReference type="Gene3D" id="3.30.720.110">
    <property type="match status" value="1"/>
</dbReference>
<reference evidence="2 3" key="1">
    <citation type="submission" date="2012-04" db="EMBL/GenBank/DDBJ databases">
        <title>The Genome Sequence of Afipia clevelandensis ATCC 49720.</title>
        <authorList>
            <consortium name="The Broad Institute Genome Sequencing Platform"/>
            <person name="Earl A."/>
            <person name="Ward D."/>
            <person name="Feldgarden M."/>
            <person name="Gevers D."/>
            <person name="Huys G."/>
            <person name="Walker B."/>
            <person name="Young S.K."/>
            <person name="Zeng Q."/>
            <person name="Gargeya S."/>
            <person name="Fitzgerald M."/>
            <person name="Haas B."/>
            <person name="Abouelleil A."/>
            <person name="Alvarado L."/>
            <person name="Arachchi H.M."/>
            <person name="Berlin A."/>
            <person name="Chapman S.B."/>
            <person name="Goldberg J."/>
            <person name="Griggs A."/>
            <person name="Gujja S."/>
            <person name="Hansen M."/>
            <person name="Howarth C."/>
            <person name="Imamovic A."/>
            <person name="Larimer J."/>
            <person name="McCowen C."/>
            <person name="Montmayeur A."/>
            <person name="Murphy C."/>
            <person name="Neiman D."/>
            <person name="Pearson M."/>
            <person name="Priest M."/>
            <person name="Roberts A."/>
            <person name="Saif S."/>
            <person name="Shea T."/>
            <person name="Sisk P."/>
            <person name="Sykes S."/>
            <person name="Wortman J."/>
            <person name="Nusbaum C."/>
            <person name="Birren B."/>
        </authorList>
    </citation>
    <scope>NUCLEOTIDE SEQUENCE [LARGE SCALE GENOMIC DNA]</scope>
    <source>
        <strain evidence="2 3">ATCC 49720</strain>
    </source>
</reference>
<protein>
    <recommendedName>
        <fullName evidence="1">VOC domain-containing protein</fullName>
    </recommendedName>
</protein>
<evidence type="ECO:0000313" key="3">
    <source>
        <dbReference type="Proteomes" id="UP000001095"/>
    </source>
</evidence>
<gene>
    <name evidence="2" type="ORF">HMPREF9696_03685</name>
</gene>